<dbReference type="InterPro" id="IPR029016">
    <property type="entry name" value="GAF-like_dom_sf"/>
</dbReference>
<dbReference type="OrthoDB" id="124332at2157"/>
<organism evidence="12 13">
    <name type="scientific">Methanolobus profundi</name>
    <dbReference type="NCBI Taxonomy" id="487685"/>
    <lineage>
        <taxon>Archaea</taxon>
        <taxon>Methanobacteriati</taxon>
        <taxon>Methanobacteriota</taxon>
        <taxon>Stenosarchaea group</taxon>
        <taxon>Methanomicrobia</taxon>
        <taxon>Methanosarcinales</taxon>
        <taxon>Methanosarcinaceae</taxon>
        <taxon>Methanolobus</taxon>
    </lineage>
</organism>
<dbReference type="InterPro" id="IPR003661">
    <property type="entry name" value="HisK_dim/P_dom"/>
</dbReference>
<dbReference type="Gene3D" id="3.30.450.20">
    <property type="entry name" value="PAS domain"/>
    <property type="match status" value="1"/>
</dbReference>
<evidence type="ECO:0000313" key="13">
    <source>
        <dbReference type="Proteomes" id="UP000198535"/>
    </source>
</evidence>
<keyword evidence="4" id="KW-0808">Transferase</keyword>
<dbReference type="CDD" id="cd00082">
    <property type="entry name" value="HisKA"/>
    <property type="match status" value="1"/>
</dbReference>
<evidence type="ECO:0000259" key="11">
    <source>
        <dbReference type="PROSITE" id="PS50113"/>
    </source>
</evidence>
<dbReference type="InterPro" id="IPR005467">
    <property type="entry name" value="His_kinase_dom"/>
</dbReference>
<dbReference type="PROSITE" id="PS50109">
    <property type="entry name" value="HIS_KIN"/>
    <property type="match status" value="1"/>
</dbReference>
<feature type="transmembrane region" description="Helical" evidence="8">
    <location>
        <begin position="48"/>
        <end position="65"/>
    </location>
</feature>
<protein>
    <recommendedName>
        <fullName evidence="2">histidine kinase</fullName>
        <ecNumber evidence="2">2.7.13.3</ecNumber>
    </recommendedName>
</protein>
<comment type="catalytic activity">
    <reaction evidence="1">
        <text>ATP + protein L-histidine = ADP + protein N-phospho-L-histidine.</text>
        <dbReference type="EC" id="2.7.13.3"/>
    </reaction>
</comment>
<dbReference type="Pfam" id="PF02518">
    <property type="entry name" value="HATPase_c"/>
    <property type="match status" value="1"/>
</dbReference>
<keyword evidence="13" id="KW-1185">Reference proteome</keyword>
<dbReference type="SMART" id="SM00091">
    <property type="entry name" value="PAS"/>
    <property type="match status" value="1"/>
</dbReference>
<dbReference type="InterPro" id="IPR050736">
    <property type="entry name" value="Sensor_HK_Regulatory"/>
</dbReference>
<dbReference type="InterPro" id="IPR003018">
    <property type="entry name" value="GAF"/>
</dbReference>
<evidence type="ECO:0000256" key="3">
    <source>
        <dbReference type="ARBA" id="ARBA00022553"/>
    </source>
</evidence>
<dbReference type="InterPro" id="IPR000700">
    <property type="entry name" value="PAS-assoc_C"/>
</dbReference>
<dbReference type="SUPFAM" id="SSF55781">
    <property type="entry name" value="GAF domain-like"/>
    <property type="match status" value="2"/>
</dbReference>
<dbReference type="SUPFAM" id="SSF55785">
    <property type="entry name" value="PYP-like sensor domain (PAS domain)"/>
    <property type="match status" value="1"/>
</dbReference>
<dbReference type="PRINTS" id="PR00344">
    <property type="entry name" value="BCTRLSENSOR"/>
</dbReference>
<dbReference type="PROSITE" id="PS50113">
    <property type="entry name" value="PAC"/>
    <property type="match status" value="1"/>
</dbReference>
<dbReference type="GO" id="GO:0000155">
    <property type="term" value="F:phosphorelay sensor kinase activity"/>
    <property type="evidence" value="ECO:0007669"/>
    <property type="project" value="InterPro"/>
</dbReference>
<dbReference type="PANTHER" id="PTHR43711">
    <property type="entry name" value="TWO-COMPONENT HISTIDINE KINASE"/>
    <property type="match status" value="1"/>
</dbReference>
<dbReference type="Pfam" id="PF08447">
    <property type="entry name" value="PAS_3"/>
    <property type="match status" value="1"/>
</dbReference>
<dbReference type="NCBIfam" id="TIGR00229">
    <property type="entry name" value="sensory_box"/>
    <property type="match status" value="1"/>
</dbReference>
<accession>A0A1I4S5M3</accession>
<keyword evidence="6" id="KW-0902">Two-component regulatory system</keyword>
<reference evidence="13" key="1">
    <citation type="submission" date="2016-10" db="EMBL/GenBank/DDBJ databases">
        <authorList>
            <person name="Varghese N."/>
            <person name="Submissions S."/>
        </authorList>
    </citation>
    <scope>NUCLEOTIDE SEQUENCE [LARGE SCALE GENOMIC DNA]</scope>
    <source>
        <strain evidence="13">Mob M</strain>
    </source>
</reference>
<dbReference type="CDD" id="cd00130">
    <property type="entry name" value="PAS"/>
    <property type="match status" value="1"/>
</dbReference>
<keyword evidence="5" id="KW-0418">Kinase</keyword>
<evidence type="ECO:0000256" key="8">
    <source>
        <dbReference type="SAM" id="Phobius"/>
    </source>
</evidence>
<dbReference type="InterPro" id="IPR036890">
    <property type="entry name" value="HATPase_C_sf"/>
</dbReference>
<dbReference type="SUPFAM" id="SSF47384">
    <property type="entry name" value="Homodimeric domain of signal transducing histidine kinase"/>
    <property type="match status" value="1"/>
</dbReference>
<keyword evidence="8" id="KW-1133">Transmembrane helix</keyword>
<dbReference type="InterPro" id="IPR004358">
    <property type="entry name" value="Sig_transdc_His_kin-like_C"/>
</dbReference>
<evidence type="ECO:0000256" key="7">
    <source>
        <dbReference type="ARBA" id="ARBA00023136"/>
    </source>
</evidence>
<evidence type="ECO:0000313" key="12">
    <source>
        <dbReference type="EMBL" id="SFM59570.1"/>
    </source>
</evidence>
<dbReference type="FunFam" id="1.10.287.130:FF:000001">
    <property type="entry name" value="Two-component sensor histidine kinase"/>
    <property type="match status" value="1"/>
</dbReference>
<dbReference type="Proteomes" id="UP000198535">
    <property type="component" value="Unassembled WGS sequence"/>
</dbReference>
<evidence type="ECO:0000259" key="9">
    <source>
        <dbReference type="PROSITE" id="PS50109"/>
    </source>
</evidence>
<evidence type="ECO:0000256" key="5">
    <source>
        <dbReference type="ARBA" id="ARBA00022777"/>
    </source>
</evidence>
<dbReference type="Gene3D" id="3.30.450.40">
    <property type="match status" value="2"/>
</dbReference>
<dbReference type="SMART" id="SM00388">
    <property type="entry name" value="HisKA"/>
    <property type="match status" value="1"/>
</dbReference>
<dbReference type="AlphaFoldDB" id="A0A1I4S5M3"/>
<dbReference type="InterPro" id="IPR035965">
    <property type="entry name" value="PAS-like_dom_sf"/>
</dbReference>
<dbReference type="SUPFAM" id="SSF55874">
    <property type="entry name" value="ATPase domain of HSP90 chaperone/DNA topoisomerase II/histidine kinase"/>
    <property type="match status" value="1"/>
</dbReference>
<dbReference type="InterPro" id="IPR036097">
    <property type="entry name" value="HisK_dim/P_sf"/>
</dbReference>
<keyword evidence="8" id="KW-0812">Transmembrane</keyword>
<evidence type="ECO:0000259" key="10">
    <source>
        <dbReference type="PROSITE" id="PS50112"/>
    </source>
</evidence>
<proteinExistence type="predicted"/>
<gene>
    <name evidence="12" type="ORF">SAMN04488696_1779</name>
</gene>
<dbReference type="Pfam" id="PF01590">
    <property type="entry name" value="GAF"/>
    <property type="match status" value="2"/>
</dbReference>
<keyword evidence="7 8" id="KW-0472">Membrane</keyword>
<keyword evidence="3" id="KW-0597">Phosphoprotein</keyword>
<feature type="transmembrane region" description="Helical" evidence="8">
    <location>
        <begin position="7"/>
        <end position="28"/>
    </location>
</feature>
<dbReference type="InterPro" id="IPR003594">
    <property type="entry name" value="HATPase_dom"/>
</dbReference>
<evidence type="ECO:0000256" key="2">
    <source>
        <dbReference type="ARBA" id="ARBA00012438"/>
    </source>
</evidence>
<dbReference type="InterPro" id="IPR000014">
    <property type="entry name" value="PAS"/>
</dbReference>
<sequence length="797" mass="90820">MRKDIRILLISLSFCLAFWFIDTYIVELVFNLSALSLSSSQKAFLHDVYVKFFVFIGFILFGMTISRMAQKCQYAEVELLSQLRFENIIAEISSYFIGHRSENIDDGIRLSLKKIAEFADADRGYLVIFSRDRAHKDAVYQWHDEQVDNEYITNYPNRDFPWWMEKMSSPEIVHIPDVSKLPASASKEKESLEQAGIMSALSIPLQSNGNLIGFIGFDSFSQKKVWPPNYIKLMRVVGDIFVDSLDRKKAEDSIFEHRGRLARAQEISHIGSWEVDLRTKEHFWSDEMYRIMGFTPGEISIGRNTYLDLIHTDDRVRFNAFVDKALSTPGYKFDIKTRVIKKTGSIRILRSLGEVLWDNDGNQLLFQGTTQDITEISLAEEDLQRKNRDLLILQSTALIAASSLEMEDFLGDILKEIGSYVDCVSGSIYLFAPKEKNFRLCSSNGIPDGLKEGIAQISLDDPLLQTIPDIHNTWITGRMYDIHGCLEPLISEEGIGKLVYIPIISRDDLVGIILLFPGKETVISKADLQILGNVGRQIGITVENIRLLDETRNAYEELKSLDRMKDEFVSNITHELKTPLISIKGYSEVIYEGLLGDLDEKQKKCLKIIVSNSERLERLIESLLNMNSLNFEKHHVFSPVHLKDVLDNAVNNLAMKTEDKGVLIKKDYSSDMHLVYGNCEFLKYLFIYILDNAIKFSSKGSEVSLIVYEENEYLHAIIRDNGIGIPQNCMDRIFERFYQVDGSATRIYGGNGLGLYLAKNIVDLHSGMIELESEEGVGTDVHIAIPLYDQEVHDPEC</sequence>
<dbReference type="SMART" id="SM00387">
    <property type="entry name" value="HATPase_c"/>
    <property type="match status" value="1"/>
</dbReference>
<dbReference type="PANTHER" id="PTHR43711:SF1">
    <property type="entry name" value="HISTIDINE KINASE 1"/>
    <property type="match status" value="1"/>
</dbReference>
<dbReference type="Gene3D" id="3.30.565.10">
    <property type="entry name" value="Histidine kinase-like ATPase, C-terminal domain"/>
    <property type="match status" value="1"/>
</dbReference>
<dbReference type="SMART" id="SM00065">
    <property type="entry name" value="GAF"/>
    <property type="match status" value="2"/>
</dbReference>
<dbReference type="STRING" id="487685.SAMN04488696_1779"/>
<dbReference type="Pfam" id="PF00512">
    <property type="entry name" value="HisKA"/>
    <property type="match status" value="1"/>
</dbReference>
<evidence type="ECO:0000256" key="4">
    <source>
        <dbReference type="ARBA" id="ARBA00022679"/>
    </source>
</evidence>
<feature type="domain" description="PAC" evidence="11">
    <location>
        <begin position="333"/>
        <end position="385"/>
    </location>
</feature>
<feature type="domain" description="PAS" evidence="10">
    <location>
        <begin position="257"/>
        <end position="329"/>
    </location>
</feature>
<dbReference type="Gene3D" id="1.10.287.130">
    <property type="match status" value="1"/>
</dbReference>
<feature type="domain" description="Histidine kinase" evidence="9">
    <location>
        <begin position="571"/>
        <end position="789"/>
    </location>
</feature>
<evidence type="ECO:0000256" key="1">
    <source>
        <dbReference type="ARBA" id="ARBA00000085"/>
    </source>
</evidence>
<dbReference type="EC" id="2.7.13.3" evidence="2"/>
<dbReference type="Gene3D" id="2.10.70.100">
    <property type="match status" value="1"/>
</dbReference>
<dbReference type="InterPro" id="IPR013655">
    <property type="entry name" value="PAS_fold_3"/>
</dbReference>
<dbReference type="EMBL" id="FOUJ01000003">
    <property type="protein sequence ID" value="SFM59570.1"/>
    <property type="molecule type" value="Genomic_DNA"/>
</dbReference>
<dbReference type="FunFam" id="3.30.565.10:FF:000006">
    <property type="entry name" value="Sensor histidine kinase WalK"/>
    <property type="match status" value="1"/>
</dbReference>
<evidence type="ECO:0000256" key="6">
    <source>
        <dbReference type="ARBA" id="ARBA00023012"/>
    </source>
</evidence>
<dbReference type="PROSITE" id="PS50112">
    <property type="entry name" value="PAS"/>
    <property type="match status" value="1"/>
</dbReference>
<dbReference type="RefSeq" id="WP_177188029.1">
    <property type="nucleotide sequence ID" value="NZ_FOUJ01000003.1"/>
</dbReference>
<name>A0A1I4S5M3_9EURY</name>